<keyword evidence="9" id="KW-1185">Reference proteome</keyword>
<feature type="transmembrane region" description="Helical" evidence="6">
    <location>
        <begin position="107"/>
        <end position="125"/>
    </location>
</feature>
<dbReference type="InterPro" id="IPR051401">
    <property type="entry name" value="GtrA_CellWall_Glycosyl"/>
</dbReference>
<comment type="subcellular location">
    <subcellularLocation>
        <location evidence="1">Membrane</location>
        <topology evidence="1">Multi-pass membrane protein</topology>
    </subcellularLocation>
</comment>
<evidence type="ECO:0000256" key="6">
    <source>
        <dbReference type="SAM" id="Phobius"/>
    </source>
</evidence>
<gene>
    <name evidence="8" type="ORF">QJS35_18770</name>
</gene>
<accession>A0ABV1KWL8</accession>
<dbReference type="RefSeq" id="WP_232186947.1">
    <property type="nucleotide sequence ID" value="NZ_JAIOAP010000010.1"/>
</dbReference>
<keyword evidence="5 6" id="KW-0472">Membrane</keyword>
<evidence type="ECO:0000256" key="4">
    <source>
        <dbReference type="ARBA" id="ARBA00022989"/>
    </source>
</evidence>
<evidence type="ECO:0000313" key="9">
    <source>
        <dbReference type="Proteomes" id="UP001493487"/>
    </source>
</evidence>
<keyword evidence="3 6" id="KW-0812">Transmembrane</keyword>
<feature type="domain" description="GtrA/DPMS transmembrane" evidence="7">
    <location>
        <begin position="12"/>
        <end position="126"/>
    </location>
</feature>
<dbReference type="Pfam" id="PF04138">
    <property type="entry name" value="GtrA_DPMS_TM"/>
    <property type="match status" value="1"/>
</dbReference>
<reference evidence="8 9" key="1">
    <citation type="journal article" date="2023" name="Genome Announc.">
        <title>Pan-Genome Analyses of the Genus Cohnella and Proposal of the Novel Species Cohnella silvisoli sp. nov., Isolated from Forest Soil.</title>
        <authorList>
            <person name="Wang C."/>
            <person name="Mao L."/>
            <person name="Bao G."/>
            <person name="Zhu H."/>
        </authorList>
    </citation>
    <scope>NUCLEOTIDE SEQUENCE [LARGE SCALE GENOMIC DNA]</scope>
    <source>
        <strain evidence="8 9">NL03-T5-1</strain>
    </source>
</reference>
<keyword evidence="4 6" id="KW-1133">Transmembrane helix</keyword>
<feature type="transmembrane region" description="Helical" evidence="6">
    <location>
        <begin position="40"/>
        <end position="57"/>
    </location>
</feature>
<evidence type="ECO:0000256" key="2">
    <source>
        <dbReference type="ARBA" id="ARBA00009399"/>
    </source>
</evidence>
<comment type="similarity">
    <text evidence="2">Belongs to the GtrA family.</text>
</comment>
<dbReference type="EMBL" id="JASKHM010000011">
    <property type="protein sequence ID" value="MEQ4484446.1"/>
    <property type="molecule type" value="Genomic_DNA"/>
</dbReference>
<evidence type="ECO:0000259" key="7">
    <source>
        <dbReference type="Pfam" id="PF04138"/>
    </source>
</evidence>
<evidence type="ECO:0000256" key="3">
    <source>
        <dbReference type="ARBA" id="ARBA00022692"/>
    </source>
</evidence>
<feature type="transmembrane region" description="Helical" evidence="6">
    <location>
        <begin position="77"/>
        <end position="95"/>
    </location>
</feature>
<dbReference type="PANTHER" id="PTHR38459">
    <property type="entry name" value="PROPHAGE BACTOPRENOL-LINKED GLUCOSE TRANSLOCASE HOMOLOG"/>
    <property type="match status" value="1"/>
</dbReference>
<proteinExistence type="inferred from homology"/>
<dbReference type="Proteomes" id="UP001493487">
    <property type="component" value="Unassembled WGS sequence"/>
</dbReference>
<dbReference type="PANTHER" id="PTHR38459:SF1">
    <property type="entry name" value="PROPHAGE BACTOPRENOL-LINKED GLUCOSE TRANSLOCASE HOMOLOG"/>
    <property type="match status" value="1"/>
</dbReference>
<organism evidence="8 9">
    <name type="scientific">Cohnella silvisoli</name>
    <dbReference type="NCBI Taxonomy" id="2873699"/>
    <lineage>
        <taxon>Bacteria</taxon>
        <taxon>Bacillati</taxon>
        <taxon>Bacillota</taxon>
        <taxon>Bacilli</taxon>
        <taxon>Bacillales</taxon>
        <taxon>Paenibacillaceae</taxon>
        <taxon>Cohnella</taxon>
    </lineage>
</organism>
<comment type="caution">
    <text evidence="8">The sequence shown here is derived from an EMBL/GenBank/DDBJ whole genome shotgun (WGS) entry which is preliminary data.</text>
</comment>
<evidence type="ECO:0000256" key="5">
    <source>
        <dbReference type="ARBA" id="ARBA00023136"/>
    </source>
</evidence>
<protein>
    <submittedName>
        <fullName evidence="8">GtrA family protein</fullName>
    </submittedName>
</protein>
<evidence type="ECO:0000256" key="1">
    <source>
        <dbReference type="ARBA" id="ARBA00004141"/>
    </source>
</evidence>
<sequence length="137" mass="15042">MLRLSEGKRIAKFALVGGLNTGVDFAVFCALVYAAGMATIWAQTISYAAGLINSYLLNRYWTFQVNGQRSLTEMLRFILINALAFGAATAVLLGLEKLGLESAWAKIASVVCSLVVNYLGYRLWVFRGMELHGKRAN</sequence>
<evidence type="ECO:0000313" key="8">
    <source>
        <dbReference type="EMBL" id="MEQ4484446.1"/>
    </source>
</evidence>
<dbReference type="InterPro" id="IPR007267">
    <property type="entry name" value="GtrA_DPMS_TM"/>
</dbReference>
<name>A0ABV1KWL8_9BACL</name>
<feature type="transmembrane region" description="Helical" evidence="6">
    <location>
        <begin position="12"/>
        <end position="34"/>
    </location>
</feature>